<dbReference type="EMBL" id="JANPWB010000002">
    <property type="protein sequence ID" value="KAJ1204627.1"/>
    <property type="molecule type" value="Genomic_DNA"/>
</dbReference>
<keyword evidence="2" id="KW-1185">Reference proteome</keyword>
<proteinExistence type="predicted"/>
<dbReference type="AlphaFoldDB" id="A0AAV7VVD8"/>
<organism evidence="1 2">
    <name type="scientific">Pleurodeles waltl</name>
    <name type="common">Iberian ribbed newt</name>
    <dbReference type="NCBI Taxonomy" id="8319"/>
    <lineage>
        <taxon>Eukaryota</taxon>
        <taxon>Metazoa</taxon>
        <taxon>Chordata</taxon>
        <taxon>Craniata</taxon>
        <taxon>Vertebrata</taxon>
        <taxon>Euteleostomi</taxon>
        <taxon>Amphibia</taxon>
        <taxon>Batrachia</taxon>
        <taxon>Caudata</taxon>
        <taxon>Salamandroidea</taxon>
        <taxon>Salamandridae</taxon>
        <taxon>Pleurodelinae</taxon>
        <taxon>Pleurodeles</taxon>
    </lineage>
</organism>
<evidence type="ECO:0000313" key="2">
    <source>
        <dbReference type="Proteomes" id="UP001066276"/>
    </source>
</evidence>
<gene>
    <name evidence="1" type="ORF">NDU88_000067</name>
</gene>
<comment type="caution">
    <text evidence="1">The sequence shown here is derived from an EMBL/GenBank/DDBJ whole genome shotgun (WGS) entry which is preliminary data.</text>
</comment>
<reference evidence="1" key="1">
    <citation type="journal article" date="2022" name="bioRxiv">
        <title>Sequencing and chromosome-scale assembly of the giantPleurodeles waltlgenome.</title>
        <authorList>
            <person name="Brown T."/>
            <person name="Elewa A."/>
            <person name="Iarovenko S."/>
            <person name="Subramanian E."/>
            <person name="Araus A.J."/>
            <person name="Petzold A."/>
            <person name="Susuki M."/>
            <person name="Suzuki K.-i.T."/>
            <person name="Hayashi T."/>
            <person name="Toyoda A."/>
            <person name="Oliveira C."/>
            <person name="Osipova E."/>
            <person name="Leigh N.D."/>
            <person name="Simon A."/>
            <person name="Yun M.H."/>
        </authorList>
    </citation>
    <scope>NUCLEOTIDE SEQUENCE</scope>
    <source>
        <strain evidence="1">20211129_DDA</strain>
        <tissue evidence="1">Liver</tissue>
    </source>
</reference>
<dbReference type="Proteomes" id="UP001066276">
    <property type="component" value="Chromosome 1_2"/>
</dbReference>
<evidence type="ECO:0000313" key="1">
    <source>
        <dbReference type="EMBL" id="KAJ1204627.1"/>
    </source>
</evidence>
<accession>A0AAV7VVD8</accession>
<sequence>MQITCEYWRLCVCARARGRVHLSGENRMMGQDVVTGDPIEKHPYGNLGGEAFSANLFCLSLLLTTSNINAPPLL</sequence>
<name>A0AAV7VVD8_PLEWA</name>
<protein>
    <submittedName>
        <fullName evidence="1">Uncharacterized protein</fullName>
    </submittedName>
</protein>